<keyword evidence="2" id="KW-1185">Reference proteome</keyword>
<dbReference type="SUPFAM" id="SSF51182">
    <property type="entry name" value="RmlC-like cupins"/>
    <property type="match status" value="1"/>
</dbReference>
<dbReference type="RefSeq" id="WP_193498166.1">
    <property type="nucleotide sequence ID" value="NZ_CP063169.1"/>
</dbReference>
<evidence type="ECO:0008006" key="3">
    <source>
        <dbReference type="Google" id="ProtNLM"/>
    </source>
</evidence>
<evidence type="ECO:0000313" key="2">
    <source>
        <dbReference type="Proteomes" id="UP000593758"/>
    </source>
</evidence>
<organism evidence="1 2">
    <name type="scientific">Ruania alkalisoli</name>
    <dbReference type="NCBI Taxonomy" id="2779775"/>
    <lineage>
        <taxon>Bacteria</taxon>
        <taxon>Bacillati</taxon>
        <taxon>Actinomycetota</taxon>
        <taxon>Actinomycetes</taxon>
        <taxon>Micrococcales</taxon>
        <taxon>Ruaniaceae</taxon>
        <taxon>Ruania</taxon>
    </lineage>
</organism>
<dbReference type="Gene3D" id="2.60.120.10">
    <property type="entry name" value="Jelly Rolls"/>
    <property type="match status" value="2"/>
</dbReference>
<dbReference type="EMBL" id="CP063169">
    <property type="protein sequence ID" value="QOR71508.1"/>
    <property type="molecule type" value="Genomic_DNA"/>
</dbReference>
<sequence>MRVRAQRESGAVARAGGRARADETSRSWWMRADHPLPLQLRRSQDGPVRIVAASASTVLTGFRDPAEVASDLELLRVHGLEDVISVLRRPDQGEALLYALGLIFATGRAAQISLARRVAAAAAECTGNPALHRLLGVARHHPDDPGLLVTTFLHENLLAPGDVLDVSPGAVHGLLAGRALHVAAARGRPITVGLSLEPVPTQEVLQRIAPRVGPGRLVPGVLRGGVLRFPPLEDVDLVQVVGEASMSMGTAADVIALDEAGWVDAGGRVAVQAGDTVPVPAGQVQVGSRGRMVLVSATVPDGARVGVSLEV</sequence>
<proteinExistence type="predicted"/>
<dbReference type="AlphaFoldDB" id="A0A7M1SVD9"/>
<reference evidence="1 2" key="1">
    <citation type="submission" date="2020-10" db="EMBL/GenBank/DDBJ databases">
        <title>Haloactinobacterium sp. RN3S43, a bacterium isolated from saline soil.</title>
        <authorList>
            <person name="Sun J.-Q."/>
        </authorList>
    </citation>
    <scope>NUCLEOTIDE SEQUENCE [LARGE SCALE GENOMIC DNA]</scope>
    <source>
        <strain evidence="1 2">RN3S43</strain>
    </source>
</reference>
<gene>
    <name evidence="1" type="ORF">IM660_04245</name>
</gene>
<dbReference type="Proteomes" id="UP000593758">
    <property type="component" value="Chromosome"/>
</dbReference>
<accession>A0A7M1SVD9</accession>
<evidence type="ECO:0000313" key="1">
    <source>
        <dbReference type="EMBL" id="QOR71508.1"/>
    </source>
</evidence>
<dbReference type="Gene3D" id="1.10.441.10">
    <property type="entry name" value="Phosphomannose Isomerase, domain 2"/>
    <property type="match status" value="1"/>
</dbReference>
<dbReference type="InterPro" id="IPR011051">
    <property type="entry name" value="RmlC_Cupin_sf"/>
</dbReference>
<name>A0A7M1SVD9_9MICO</name>
<dbReference type="KEGG" id="halt:IM660_04245"/>
<protein>
    <recommendedName>
        <fullName evidence="3">Mannose-6-phosphate isomerase</fullName>
    </recommendedName>
</protein>
<dbReference type="InterPro" id="IPR014710">
    <property type="entry name" value="RmlC-like_jellyroll"/>
</dbReference>